<accession>A0A2N8I8K0</accession>
<dbReference type="GO" id="GO:0016616">
    <property type="term" value="F:oxidoreductase activity, acting on the CH-OH group of donors, NAD or NADP as acceptor"/>
    <property type="evidence" value="ECO:0007669"/>
    <property type="project" value="UniProtKB-ARBA"/>
</dbReference>
<keyword evidence="2" id="KW-0521">NADP</keyword>
<dbReference type="FunFam" id="3.20.20.100:FF:000015">
    <property type="entry name" value="Oxidoreductase, aldo/keto reductase family"/>
    <property type="match status" value="1"/>
</dbReference>
<name>A0A2N8I8K0_9BACT</name>
<dbReference type="AlphaFoldDB" id="A0A2N8I8K0"/>
<evidence type="ECO:0000256" key="3">
    <source>
        <dbReference type="ARBA" id="ARBA00023002"/>
    </source>
</evidence>
<dbReference type="GeneID" id="60881388"/>
<dbReference type="PROSITE" id="PS00063">
    <property type="entry name" value="ALDOKETO_REDUCTASE_3"/>
    <property type="match status" value="1"/>
</dbReference>
<dbReference type="InterPro" id="IPR018170">
    <property type="entry name" value="Aldo/ket_reductase_CS"/>
</dbReference>
<comment type="caution">
    <text evidence="5">The sequence shown here is derived from an EMBL/GenBank/DDBJ whole genome shotgun (WGS) entry which is preliminary data.</text>
</comment>
<dbReference type="RefSeq" id="WP_031931271.1">
    <property type="nucleotide sequence ID" value="NZ_AP021898.1"/>
</dbReference>
<gene>
    <name evidence="5" type="ORF">CXT95_10630</name>
</gene>
<dbReference type="InterPro" id="IPR020471">
    <property type="entry name" value="AKR"/>
</dbReference>
<evidence type="ECO:0000313" key="6">
    <source>
        <dbReference type="Proteomes" id="UP000236075"/>
    </source>
</evidence>
<dbReference type="SUPFAM" id="SSF51430">
    <property type="entry name" value="NAD(P)-linked oxidoreductase"/>
    <property type="match status" value="1"/>
</dbReference>
<organism evidence="5 6">
    <name type="scientific">Akkermansia muciniphila</name>
    <dbReference type="NCBI Taxonomy" id="239935"/>
    <lineage>
        <taxon>Bacteria</taxon>
        <taxon>Pseudomonadati</taxon>
        <taxon>Verrucomicrobiota</taxon>
        <taxon>Verrucomicrobiia</taxon>
        <taxon>Verrucomicrobiales</taxon>
        <taxon>Akkermansiaceae</taxon>
        <taxon>Akkermansia</taxon>
    </lineage>
</organism>
<dbReference type="PROSITE" id="PS00062">
    <property type="entry name" value="ALDOKETO_REDUCTASE_2"/>
    <property type="match status" value="1"/>
</dbReference>
<dbReference type="PRINTS" id="PR00069">
    <property type="entry name" value="ALDKETRDTASE"/>
</dbReference>
<dbReference type="PANTHER" id="PTHR43827:SF3">
    <property type="entry name" value="NADP-DEPENDENT OXIDOREDUCTASE DOMAIN-CONTAINING PROTEIN"/>
    <property type="match status" value="1"/>
</dbReference>
<dbReference type="InterPro" id="IPR023210">
    <property type="entry name" value="NADP_OxRdtase_dom"/>
</dbReference>
<dbReference type="PROSITE" id="PS00798">
    <property type="entry name" value="ALDOKETO_REDUCTASE_1"/>
    <property type="match status" value="1"/>
</dbReference>
<dbReference type="PIRSF" id="PIRSF000097">
    <property type="entry name" value="AKR"/>
    <property type="match status" value="1"/>
</dbReference>
<dbReference type="EMBL" id="PJLB01000011">
    <property type="protein sequence ID" value="PND00643.1"/>
    <property type="molecule type" value="Genomic_DNA"/>
</dbReference>
<dbReference type="CDD" id="cd19133">
    <property type="entry name" value="AKR_AKR5F1"/>
    <property type="match status" value="1"/>
</dbReference>
<evidence type="ECO:0000313" key="5">
    <source>
        <dbReference type="EMBL" id="PND00643.1"/>
    </source>
</evidence>
<evidence type="ECO:0000256" key="1">
    <source>
        <dbReference type="ARBA" id="ARBA00007905"/>
    </source>
</evidence>
<dbReference type="Pfam" id="PF00248">
    <property type="entry name" value="Aldo_ket_red"/>
    <property type="match status" value="1"/>
</dbReference>
<reference evidence="5 6" key="1">
    <citation type="journal article" date="2017" name="BMC Genomics">
        <title>Genome sequencing of 39 Akkermansia muciniphila isolates reveals its population structure, genomic and functional diverisity, and global distribution in mammalian gut microbiotas.</title>
        <authorList>
            <person name="Guo X."/>
            <person name="Li S."/>
            <person name="Zhang J."/>
            <person name="Wu F."/>
            <person name="Li X."/>
            <person name="Wu D."/>
            <person name="Zhang M."/>
            <person name="Ou Z."/>
            <person name="Jie Z."/>
            <person name="Yan Q."/>
            <person name="Li P."/>
            <person name="Yi J."/>
            <person name="Peng Y."/>
        </authorList>
    </citation>
    <scope>NUCLEOTIDE SEQUENCE [LARGE SCALE GENOMIC DNA]</scope>
    <source>
        <strain evidence="5 6">GP28</strain>
    </source>
</reference>
<proteinExistence type="inferred from homology"/>
<sequence length="282" mass="32144">MEKVMLNNGVTMPVLGFGVFQIPDAKECERCVLDAIEVGYRSIDTAQIYGNEEAVGRAAEKSGVPREELFLTTKVWISNGGYEKAKASIDESLRKLRTDYLDLLLIHQPFNDYYGTYRAMEEANRAGKVRAIGVSNFYPDRFVDLAEFCEIRPAVNQVETHVFHQQEKVREVMEKYGTRMESWGPFAEGRNGFFSNPVLKGIGEKYGKTPAQTALRFLIQRGIIAIPKTTHRERMEENFNVFDFALSQEDMGAIARLDRGESLFLCHRDPESVLYLINYGKQ</sequence>
<dbReference type="InterPro" id="IPR036812">
    <property type="entry name" value="NAD(P)_OxRdtase_dom_sf"/>
</dbReference>
<dbReference type="PANTHER" id="PTHR43827">
    <property type="entry name" value="2,5-DIKETO-D-GLUCONIC ACID REDUCTASE"/>
    <property type="match status" value="1"/>
</dbReference>
<evidence type="ECO:0000259" key="4">
    <source>
        <dbReference type="Pfam" id="PF00248"/>
    </source>
</evidence>
<evidence type="ECO:0000256" key="2">
    <source>
        <dbReference type="ARBA" id="ARBA00022857"/>
    </source>
</evidence>
<comment type="similarity">
    <text evidence="1">Belongs to the aldo/keto reductase family.</text>
</comment>
<protein>
    <submittedName>
        <fullName evidence="5">Aldo/keto reductase</fullName>
    </submittedName>
</protein>
<dbReference type="Proteomes" id="UP000236075">
    <property type="component" value="Unassembled WGS sequence"/>
</dbReference>
<dbReference type="Gene3D" id="3.20.20.100">
    <property type="entry name" value="NADP-dependent oxidoreductase domain"/>
    <property type="match status" value="1"/>
</dbReference>
<feature type="domain" description="NADP-dependent oxidoreductase" evidence="4">
    <location>
        <begin position="16"/>
        <end position="258"/>
    </location>
</feature>
<keyword evidence="3" id="KW-0560">Oxidoreductase</keyword>